<dbReference type="SMART" id="SM00367">
    <property type="entry name" value="LRR_CC"/>
    <property type="match status" value="5"/>
</dbReference>
<dbReference type="PANTHER" id="PTHR12904:SF23">
    <property type="entry name" value="PROTEIN ZER-1 HOMOLOG"/>
    <property type="match status" value="1"/>
</dbReference>
<protein>
    <submittedName>
        <fullName evidence="1">Uncharacterized protein</fullName>
    </submittedName>
</protein>
<proteinExistence type="predicted"/>
<dbReference type="PANTHER" id="PTHR12904">
    <property type="match status" value="1"/>
</dbReference>
<dbReference type="EMBL" id="JBJXBP010000002">
    <property type="protein sequence ID" value="KAL3844482.1"/>
    <property type="molecule type" value="Genomic_DNA"/>
</dbReference>
<reference evidence="1 2" key="1">
    <citation type="submission" date="2024-12" db="EMBL/GenBank/DDBJ databases">
        <title>The unique morphological basis and parallel evolutionary history of personate flowers in Penstemon.</title>
        <authorList>
            <person name="Depatie T.H."/>
            <person name="Wessinger C.A."/>
        </authorList>
    </citation>
    <scope>NUCLEOTIDE SEQUENCE [LARGE SCALE GENOMIC DNA]</scope>
    <source>
        <strain evidence="1">WTNN_2</strain>
        <tissue evidence="1">Leaf</tissue>
    </source>
</reference>
<name>A0ABD3U5Z0_9LAMI</name>
<sequence length="580" mass="64306">MESKLVRMCIEAATESGAAVEKWRRQRRTLERMPSHLAEALLHHLLRRRLLFPSLLEVFKYSIEEIDLRGESCVDAEWMAYLGAFRYLRSMVLADCQRINNSAFWNITGMTSLTEVDLSRCSKITDAGVRHLLSVPALAKLCISETSVTANGIALLGSLTNLLVLDLGGLPVTDSALKSLKALTKLQHLDIWGSEVSNDGADLLKMYPSLSFLNLAWTYITELPILSSLTCLNMSNCTIQHLSEEKGHRPRMEKLILSGATINNVSEAFQYIETSRLDFLDLSHASLNSFCFLRSMNALTHLNLSNSSLIDNSVECIAYVGANLIYLNLSNTKITSDGIGALAGHVPNLETILLSGTAIDDTAVSYISMMPSLKVINLNSTNVKGLIHQMGNVPDVVPSFAALKDLRHLERLDLEEINVQDAALFPLASFGRLSYLSLRSVSLTDASLYHVSSVPNLIYLGFCDAVLTSAGLDCVNLPQTLEVLDMRGCWLLTIDVLIAFCQKHSQIEVKHELVDTLDKRDFRFSSPSRITTGPSKCKHKSKLSMSPLRSDEIFLDQRLKYTREELLALQFSTSTLQGNS</sequence>
<dbReference type="Pfam" id="PF13516">
    <property type="entry name" value="LRR_6"/>
    <property type="match status" value="2"/>
</dbReference>
<dbReference type="InterPro" id="IPR001611">
    <property type="entry name" value="Leu-rich_rpt"/>
</dbReference>
<dbReference type="Proteomes" id="UP001634393">
    <property type="component" value="Unassembled WGS sequence"/>
</dbReference>
<accession>A0ABD3U5Z0</accession>
<dbReference type="SUPFAM" id="SSF52047">
    <property type="entry name" value="RNI-like"/>
    <property type="match status" value="2"/>
</dbReference>
<dbReference type="InterPro" id="IPR051341">
    <property type="entry name" value="Zyg-11_UBL_adapter"/>
</dbReference>
<dbReference type="InterPro" id="IPR032675">
    <property type="entry name" value="LRR_dom_sf"/>
</dbReference>
<gene>
    <name evidence="1" type="ORF">ACJIZ3_001885</name>
</gene>
<dbReference type="Gene3D" id="3.80.10.10">
    <property type="entry name" value="Ribonuclease Inhibitor"/>
    <property type="match status" value="4"/>
</dbReference>
<evidence type="ECO:0000313" key="1">
    <source>
        <dbReference type="EMBL" id="KAL3844482.1"/>
    </source>
</evidence>
<evidence type="ECO:0000313" key="2">
    <source>
        <dbReference type="Proteomes" id="UP001634393"/>
    </source>
</evidence>
<organism evidence="1 2">
    <name type="scientific">Penstemon smallii</name>
    <dbReference type="NCBI Taxonomy" id="265156"/>
    <lineage>
        <taxon>Eukaryota</taxon>
        <taxon>Viridiplantae</taxon>
        <taxon>Streptophyta</taxon>
        <taxon>Embryophyta</taxon>
        <taxon>Tracheophyta</taxon>
        <taxon>Spermatophyta</taxon>
        <taxon>Magnoliopsida</taxon>
        <taxon>eudicotyledons</taxon>
        <taxon>Gunneridae</taxon>
        <taxon>Pentapetalae</taxon>
        <taxon>asterids</taxon>
        <taxon>lamiids</taxon>
        <taxon>Lamiales</taxon>
        <taxon>Plantaginaceae</taxon>
        <taxon>Cheloneae</taxon>
        <taxon>Penstemon</taxon>
    </lineage>
</organism>
<dbReference type="InterPro" id="IPR006553">
    <property type="entry name" value="Leu-rich_rpt_Cys-con_subtyp"/>
</dbReference>
<dbReference type="AlphaFoldDB" id="A0ABD3U5Z0"/>
<keyword evidence="2" id="KW-1185">Reference proteome</keyword>
<comment type="caution">
    <text evidence="1">The sequence shown here is derived from an EMBL/GenBank/DDBJ whole genome shotgun (WGS) entry which is preliminary data.</text>
</comment>